<organism evidence="8 9">
    <name type="scientific">Carlito syrichta</name>
    <name type="common">Philippine tarsier</name>
    <name type="synonym">Tarsius syrichta</name>
    <dbReference type="NCBI Taxonomy" id="1868482"/>
    <lineage>
        <taxon>Eukaryota</taxon>
        <taxon>Metazoa</taxon>
        <taxon>Chordata</taxon>
        <taxon>Craniata</taxon>
        <taxon>Vertebrata</taxon>
        <taxon>Euteleostomi</taxon>
        <taxon>Mammalia</taxon>
        <taxon>Eutheria</taxon>
        <taxon>Euarchontoglires</taxon>
        <taxon>Primates</taxon>
        <taxon>Haplorrhini</taxon>
        <taxon>Tarsiiformes</taxon>
        <taxon>Tarsiidae</taxon>
        <taxon>Carlito</taxon>
    </lineage>
</organism>
<proteinExistence type="predicted"/>
<keyword evidence="5" id="KW-0472">Membrane</keyword>
<dbReference type="GO" id="GO:0005886">
    <property type="term" value="C:plasma membrane"/>
    <property type="evidence" value="ECO:0007669"/>
    <property type="project" value="TreeGrafter"/>
</dbReference>
<keyword evidence="1 6" id="KW-0732">Signal</keyword>
<dbReference type="GeneID" id="103269343"/>
<keyword evidence="5" id="KW-1133">Transmembrane helix</keyword>
<evidence type="ECO:0000256" key="1">
    <source>
        <dbReference type="ARBA" id="ARBA00022729"/>
    </source>
</evidence>
<dbReference type="SMART" id="SM00409">
    <property type="entry name" value="IG"/>
    <property type="match status" value="1"/>
</dbReference>
<feature type="chain" id="PRO_5018308519" evidence="6">
    <location>
        <begin position="22"/>
        <end position="294"/>
    </location>
</feature>
<dbReference type="PROSITE" id="PS50835">
    <property type="entry name" value="IG_LIKE"/>
    <property type="match status" value="1"/>
</dbReference>
<dbReference type="InterPro" id="IPR036179">
    <property type="entry name" value="Ig-like_dom_sf"/>
</dbReference>
<evidence type="ECO:0000313" key="8">
    <source>
        <dbReference type="Proteomes" id="UP000189704"/>
    </source>
</evidence>
<dbReference type="InterPro" id="IPR013783">
    <property type="entry name" value="Ig-like_fold"/>
</dbReference>
<evidence type="ECO:0000256" key="5">
    <source>
        <dbReference type="SAM" id="Phobius"/>
    </source>
</evidence>
<dbReference type="GO" id="GO:0002764">
    <property type="term" value="P:immune response-regulating signaling pathway"/>
    <property type="evidence" value="ECO:0007669"/>
    <property type="project" value="TreeGrafter"/>
</dbReference>
<evidence type="ECO:0000313" key="9">
    <source>
        <dbReference type="RefSeq" id="XP_021572715.1"/>
    </source>
</evidence>
<dbReference type="PANTHER" id="PTHR11738">
    <property type="entry name" value="MHC CLASS I NK CELL RECEPTOR"/>
    <property type="match status" value="1"/>
</dbReference>
<evidence type="ECO:0000256" key="3">
    <source>
        <dbReference type="ARBA" id="ARBA00023319"/>
    </source>
</evidence>
<dbReference type="STRING" id="1868482.ENSTSYP00000015523"/>
<feature type="domain" description="Ig-like" evidence="7">
    <location>
        <begin position="29"/>
        <end position="102"/>
    </location>
</feature>
<dbReference type="KEGG" id="csyr:103269343"/>
<evidence type="ECO:0000256" key="2">
    <source>
        <dbReference type="ARBA" id="ARBA00023157"/>
    </source>
</evidence>
<protein>
    <submittedName>
        <fullName evidence="9">Leukocyte-associated immunoglobulin-like receptor 1</fullName>
    </submittedName>
</protein>
<sequence>MSPHPAILLGLVLCLAQLIHMKYEVLLTPSISAEPHFVIPRGKSVTFVCQGPAQVKLFRLEKEGRENNYRDAENESQVGSSYAEARFSIDSVTEKNAGRYRCVYHMSGKWSEYSDHLELIVTEISEDFSSPCTEPSHETKQGPSDDSNDGGEGTQEREPGTPASLGLRKEYLYILTGVFVIFLLCLLLLVIFLYHKRKKKQGLPSSKDAKQRPQQRPSPAVDVLERTAVVASIDELPEKDRETDTSAPAAGDTQEVTYAQLDHWALTQRTAHAVSPQSMEPMVEYSTYAAVARH</sequence>
<keyword evidence="3" id="KW-0393">Immunoglobulin domain</keyword>
<dbReference type="RefSeq" id="XP_021572715.1">
    <property type="nucleotide sequence ID" value="XM_021717040.1"/>
</dbReference>
<evidence type="ECO:0000259" key="7">
    <source>
        <dbReference type="PROSITE" id="PS50835"/>
    </source>
</evidence>
<dbReference type="FunFam" id="2.60.40.10:FF:000049">
    <property type="entry name" value="Leukocyte immunoglobulin-like receptor subfamily B member 1"/>
    <property type="match status" value="1"/>
</dbReference>
<name>A0A3Q0EEL5_CARSF</name>
<dbReference type="InterPro" id="IPR050412">
    <property type="entry name" value="Ig-like_Receptors_ImmuneReg"/>
</dbReference>
<dbReference type="OrthoDB" id="9838250at2759"/>
<dbReference type="Proteomes" id="UP000189704">
    <property type="component" value="Unplaced"/>
</dbReference>
<keyword evidence="5" id="KW-0812">Transmembrane</keyword>
<dbReference type="AlphaFoldDB" id="A0A3Q0EEL5"/>
<feature type="signal peptide" evidence="6">
    <location>
        <begin position="1"/>
        <end position="21"/>
    </location>
</feature>
<keyword evidence="8" id="KW-1185">Reference proteome</keyword>
<gene>
    <name evidence="9" type="primary">LAIR1</name>
</gene>
<feature type="region of interest" description="Disordered" evidence="4">
    <location>
        <begin position="128"/>
        <end position="162"/>
    </location>
</feature>
<dbReference type="PANTHER" id="PTHR11738:SF129">
    <property type="entry name" value="LEUKOCYTE-ASSOCIATED IMMUNOGLOBULIN-LIKE RECEPTOR 1"/>
    <property type="match status" value="1"/>
</dbReference>
<dbReference type="Pfam" id="PF13895">
    <property type="entry name" value="Ig_2"/>
    <property type="match status" value="1"/>
</dbReference>
<keyword evidence="2" id="KW-1015">Disulfide bond</keyword>
<evidence type="ECO:0000256" key="4">
    <source>
        <dbReference type="SAM" id="MobiDB-lite"/>
    </source>
</evidence>
<dbReference type="InterPro" id="IPR003599">
    <property type="entry name" value="Ig_sub"/>
</dbReference>
<dbReference type="Gene3D" id="2.60.40.10">
    <property type="entry name" value="Immunoglobulins"/>
    <property type="match status" value="1"/>
</dbReference>
<feature type="transmembrane region" description="Helical" evidence="5">
    <location>
        <begin position="171"/>
        <end position="194"/>
    </location>
</feature>
<dbReference type="SUPFAM" id="SSF48726">
    <property type="entry name" value="Immunoglobulin"/>
    <property type="match status" value="1"/>
</dbReference>
<reference evidence="9" key="1">
    <citation type="submission" date="2025-08" db="UniProtKB">
        <authorList>
            <consortium name="RefSeq"/>
        </authorList>
    </citation>
    <scope>IDENTIFICATION</scope>
</reference>
<accession>A0A3Q0EEL5</accession>
<dbReference type="CTD" id="3903"/>
<evidence type="ECO:0000256" key="6">
    <source>
        <dbReference type="SAM" id="SignalP"/>
    </source>
</evidence>
<dbReference type="InterPro" id="IPR007110">
    <property type="entry name" value="Ig-like_dom"/>
</dbReference>